<dbReference type="AlphaFoldDB" id="T2KRF0"/>
<dbReference type="PATRIC" id="fig|1347342.6.peg.2896"/>
<reference evidence="1 2" key="1">
    <citation type="journal article" date="2013" name="Appl. Environ. Microbiol.">
        <title>The genome of the alga-associated marine flavobacterium Formosa agariphila KMM 3901T reveals a broad potential for degradation of algal polysaccharides.</title>
        <authorList>
            <person name="Mann A.J."/>
            <person name="Hahnke R.L."/>
            <person name="Huang S."/>
            <person name="Werner J."/>
            <person name="Xing P."/>
            <person name="Barbeyron T."/>
            <person name="Huettel B."/>
            <person name="Stueber K."/>
            <person name="Reinhardt R."/>
            <person name="Harder J."/>
            <person name="Gloeckner F.O."/>
            <person name="Amann R.I."/>
            <person name="Teeling H."/>
        </authorList>
    </citation>
    <scope>NUCLEOTIDE SEQUENCE [LARGE SCALE GENOMIC DNA]</scope>
    <source>
        <strain evidence="2">DSM 15362 / KCTC 12365 / LMG 23005 / KMM 3901</strain>
    </source>
</reference>
<organism evidence="1 2">
    <name type="scientific">Formosa agariphila (strain DSM 15362 / KCTC 12365 / LMG 23005 / KMM 3901 / M-2Alg 35-1)</name>
    <dbReference type="NCBI Taxonomy" id="1347342"/>
    <lineage>
        <taxon>Bacteria</taxon>
        <taxon>Pseudomonadati</taxon>
        <taxon>Bacteroidota</taxon>
        <taxon>Flavobacteriia</taxon>
        <taxon>Flavobacteriales</taxon>
        <taxon>Flavobacteriaceae</taxon>
        <taxon>Formosa</taxon>
    </lineage>
</organism>
<name>T2KRF0_FORAG</name>
<keyword evidence="2" id="KW-1185">Reference proteome</keyword>
<dbReference type="RefSeq" id="WP_038531836.1">
    <property type="nucleotide sequence ID" value="NZ_HG315671.1"/>
</dbReference>
<evidence type="ECO:0000313" key="2">
    <source>
        <dbReference type="Proteomes" id="UP000016160"/>
    </source>
</evidence>
<dbReference type="STRING" id="1347342.BN863_28770"/>
<dbReference type="HOGENOM" id="CLU_2600921_0_0_10"/>
<evidence type="ECO:0000313" key="1">
    <source>
        <dbReference type="EMBL" id="CDF80589.1"/>
    </source>
</evidence>
<protein>
    <submittedName>
        <fullName evidence="1">Uncharacterized protein</fullName>
    </submittedName>
</protein>
<dbReference type="EMBL" id="HG315671">
    <property type="protein sequence ID" value="CDF80589.1"/>
    <property type="molecule type" value="Genomic_DNA"/>
</dbReference>
<gene>
    <name evidence="1" type="ORF">BN863_28770</name>
</gene>
<accession>T2KRF0</accession>
<proteinExistence type="predicted"/>
<sequence>MLNISFIQTDTEKELFKFKLKAVPRRKEFIIYDDLQYIVDYVFYSPGQLIRVLISPTDTSFFKTETSKRIPFSDPIVVV</sequence>
<dbReference type="Proteomes" id="UP000016160">
    <property type="component" value="Chromosome"/>
</dbReference>